<dbReference type="PANTHER" id="PTHR21716">
    <property type="entry name" value="TRANSMEMBRANE PROTEIN"/>
    <property type="match status" value="1"/>
</dbReference>
<protein>
    <submittedName>
        <fullName evidence="10">AI-2E family transporter</fullName>
    </submittedName>
</protein>
<keyword evidence="5 9" id="KW-0812">Transmembrane</keyword>
<gene>
    <name evidence="10" type="ORF">ACFOUW_06155</name>
</gene>
<keyword evidence="6 9" id="KW-1133">Transmembrane helix</keyword>
<feature type="transmembrane region" description="Helical" evidence="9">
    <location>
        <begin position="81"/>
        <end position="99"/>
    </location>
</feature>
<proteinExistence type="inferred from homology"/>
<accession>A0ABV7Y569</accession>
<feature type="transmembrane region" description="Helical" evidence="9">
    <location>
        <begin position="348"/>
        <end position="375"/>
    </location>
</feature>
<name>A0ABV7Y569_9ACTN</name>
<feature type="transmembrane region" description="Helical" evidence="9">
    <location>
        <begin position="305"/>
        <end position="327"/>
    </location>
</feature>
<feature type="transmembrane region" description="Helical" evidence="9">
    <location>
        <begin position="251"/>
        <end position="273"/>
    </location>
</feature>
<dbReference type="PANTHER" id="PTHR21716:SF53">
    <property type="entry name" value="PERMEASE PERM-RELATED"/>
    <property type="match status" value="1"/>
</dbReference>
<feature type="transmembrane region" description="Helical" evidence="9">
    <location>
        <begin position="197"/>
        <end position="216"/>
    </location>
</feature>
<keyword evidence="7 9" id="KW-0472">Membrane</keyword>
<organism evidence="10 11">
    <name type="scientific">Tenggerimyces flavus</name>
    <dbReference type="NCBI Taxonomy" id="1708749"/>
    <lineage>
        <taxon>Bacteria</taxon>
        <taxon>Bacillati</taxon>
        <taxon>Actinomycetota</taxon>
        <taxon>Actinomycetes</taxon>
        <taxon>Propionibacteriales</taxon>
        <taxon>Nocardioidaceae</taxon>
        <taxon>Tenggerimyces</taxon>
    </lineage>
</organism>
<evidence type="ECO:0000256" key="8">
    <source>
        <dbReference type="SAM" id="MobiDB-lite"/>
    </source>
</evidence>
<comment type="similarity">
    <text evidence="2">Belongs to the autoinducer-2 exporter (AI-2E) (TC 2.A.86) family.</text>
</comment>
<keyword evidence="11" id="KW-1185">Reference proteome</keyword>
<evidence type="ECO:0000313" key="11">
    <source>
        <dbReference type="Proteomes" id="UP001595699"/>
    </source>
</evidence>
<evidence type="ECO:0000256" key="6">
    <source>
        <dbReference type="ARBA" id="ARBA00022989"/>
    </source>
</evidence>
<dbReference type="Proteomes" id="UP001595699">
    <property type="component" value="Unassembled WGS sequence"/>
</dbReference>
<comment type="subcellular location">
    <subcellularLocation>
        <location evidence="1">Cell membrane</location>
        <topology evidence="1">Multi-pass membrane protein</topology>
    </subcellularLocation>
</comment>
<evidence type="ECO:0000313" key="10">
    <source>
        <dbReference type="EMBL" id="MFC3760411.1"/>
    </source>
</evidence>
<feature type="transmembrane region" description="Helical" evidence="9">
    <location>
        <begin position="280"/>
        <end position="299"/>
    </location>
</feature>
<evidence type="ECO:0000256" key="1">
    <source>
        <dbReference type="ARBA" id="ARBA00004651"/>
    </source>
</evidence>
<keyword evidence="3" id="KW-0813">Transport</keyword>
<evidence type="ECO:0000256" key="9">
    <source>
        <dbReference type="SAM" id="Phobius"/>
    </source>
</evidence>
<sequence>MAQSWIGRLRQRMQERSQRGGLTSRPGVNTRPPRPRDPKPADRPLDIPWAVRLAAGWSWRLLLIGLAAAAFLFLVVQLRVIVVPVLVAMLLTALVIPVADGLQRVGVPRGLAAGITLIGMLLIVGGLLTIVGQQIASGFDDLANQVTDGIDQIHDWLVTGPLQLSDAQITSAFDAARDAISGSNAQLTQGALKIGTTVGHVATGFFLVLFSTYFMLYEGGKIWGWVVRIFPRAARERVDASGERAWVSLTAFVRATVMVAFVDAVGIMAVALLLRVPLAVPIGVLVFLGSFIPIIGALISGAVAVIVALVTHGLLAALLMLVGVIAVQQLEAHVLQPFLLGRLVRLHPLAIILSIGGGVYLAGIIGALFAVPLVAMVNAVVSYLAGGDDPSPAGALVVTEAEAESHSDSPPPPDPPRDTPSERSSE</sequence>
<evidence type="ECO:0000256" key="5">
    <source>
        <dbReference type="ARBA" id="ARBA00022692"/>
    </source>
</evidence>
<dbReference type="RefSeq" id="WP_239554246.1">
    <property type="nucleotide sequence ID" value="NZ_JAFBCM010000001.1"/>
</dbReference>
<keyword evidence="4" id="KW-1003">Cell membrane</keyword>
<dbReference type="EMBL" id="JBHRZH010000005">
    <property type="protein sequence ID" value="MFC3760411.1"/>
    <property type="molecule type" value="Genomic_DNA"/>
</dbReference>
<evidence type="ECO:0000256" key="4">
    <source>
        <dbReference type="ARBA" id="ARBA00022475"/>
    </source>
</evidence>
<evidence type="ECO:0000256" key="2">
    <source>
        <dbReference type="ARBA" id="ARBA00009773"/>
    </source>
</evidence>
<feature type="region of interest" description="Disordered" evidence="8">
    <location>
        <begin position="12"/>
        <end position="42"/>
    </location>
</feature>
<evidence type="ECO:0000256" key="3">
    <source>
        <dbReference type="ARBA" id="ARBA00022448"/>
    </source>
</evidence>
<feature type="transmembrane region" description="Helical" evidence="9">
    <location>
        <begin position="111"/>
        <end position="131"/>
    </location>
</feature>
<dbReference type="InterPro" id="IPR002549">
    <property type="entry name" value="AI-2E-like"/>
</dbReference>
<comment type="caution">
    <text evidence="10">The sequence shown here is derived from an EMBL/GenBank/DDBJ whole genome shotgun (WGS) entry which is preliminary data.</text>
</comment>
<reference evidence="11" key="1">
    <citation type="journal article" date="2019" name="Int. J. Syst. Evol. Microbiol.">
        <title>The Global Catalogue of Microorganisms (GCM) 10K type strain sequencing project: providing services to taxonomists for standard genome sequencing and annotation.</title>
        <authorList>
            <consortium name="The Broad Institute Genomics Platform"/>
            <consortium name="The Broad Institute Genome Sequencing Center for Infectious Disease"/>
            <person name="Wu L."/>
            <person name="Ma J."/>
        </authorList>
    </citation>
    <scope>NUCLEOTIDE SEQUENCE [LARGE SCALE GENOMIC DNA]</scope>
    <source>
        <strain evidence="11">CGMCC 4.7241</strain>
    </source>
</reference>
<feature type="compositionally biased region" description="Basic and acidic residues" evidence="8">
    <location>
        <begin position="415"/>
        <end position="426"/>
    </location>
</feature>
<feature type="region of interest" description="Disordered" evidence="8">
    <location>
        <begin position="389"/>
        <end position="426"/>
    </location>
</feature>
<dbReference type="Pfam" id="PF01594">
    <property type="entry name" value="AI-2E_transport"/>
    <property type="match status" value="1"/>
</dbReference>
<evidence type="ECO:0000256" key="7">
    <source>
        <dbReference type="ARBA" id="ARBA00023136"/>
    </source>
</evidence>
<feature type="transmembrane region" description="Helical" evidence="9">
    <location>
        <begin position="57"/>
        <end position="76"/>
    </location>
</feature>